<sequence>MPILTPSNSPPPVPASQMSNGVQIGSISSQRSGVVLPVEDESRKPRIPTVRLDVPIITDSIAARLATTLLNHVLFLKNQVPLPVVILHKQRQTNTKADKPRLELLNTLDILSSHLDTTFTALSSAYARCNNGTHGPRPSRPTHLAILIGPSISTARAKVIFGVDGLEEKVWGLRDDFRLGHENDPEDEDESEEEAESEGEEESDDDDGSEEDDSEEEGDDNDEDASVDGEDPPNSDTDGDDDDDDDDGKDEQEYADANPQPLSIKSQSPPPMQNSPTQSKLQSQRPHASTRPQQVQPQSYAELQAILHKADRLFSNTLARAEGEGHGMSAELAPTQTHILLRAPRRFKHPAWIPRQNMDRIMERVVSEFDEARSIQSLSNENVQTRRGLKGRSEKDKSKVEGVWVTSTSLPSENTSSHPTNITQDAGLKGDSSLSRTDDEQNEMIWWSWEREVVGFN</sequence>
<proteinExistence type="predicted"/>
<dbReference type="Gene3D" id="3.30.900.20">
    <property type="match status" value="1"/>
</dbReference>
<feature type="compositionally biased region" description="Acidic residues" evidence="1">
    <location>
        <begin position="184"/>
        <end position="254"/>
    </location>
</feature>
<feature type="compositionally biased region" description="Polar residues" evidence="1">
    <location>
        <begin position="274"/>
        <end position="298"/>
    </location>
</feature>
<name>A0ABR3F1G0_9AGAR</name>
<evidence type="ECO:0000256" key="1">
    <source>
        <dbReference type="SAM" id="MobiDB-lite"/>
    </source>
</evidence>
<organism evidence="2 3">
    <name type="scientific">Marasmius crinis-equi</name>
    <dbReference type="NCBI Taxonomy" id="585013"/>
    <lineage>
        <taxon>Eukaryota</taxon>
        <taxon>Fungi</taxon>
        <taxon>Dikarya</taxon>
        <taxon>Basidiomycota</taxon>
        <taxon>Agaricomycotina</taxon>
        <taxon>Agaricomycetes</taxon>
        <taxon>Agaricomycetidae</taxon>
        <taxon>Agaricales</taxon>
        <taxon>Marasmiineae</taxon>
        <taxon>Marasmiaceae</taxon>
        <taxon>Marasmius</taxon>
    </lineage>
</organism>
<comment type="caution">
    <text evidence="2">The sequence shown here is derived from an EMBL/GenBank/DDBJ whole genome shotgun (WGS) entry which is preliminary data.</text>
</comment>
<evidence type="ECO:0000313" key="3">
    <source>
        <dbReference type="Proteomes" id="UP001465976"/>
    </source>
</evidence>
<accession>A0ABR3F1G0</accession>
<gene>
    <name evidence="2" type="ORF">V5O48_012950</name>
</gene>
<reference evidence="2 3" key="1">
    <citation type="submission" date="2024-02" db="EMBL/GenBank/DDBJ databases">
        <title>A draft genome for the cacao thread blight pathogen Marasmius crinis-equi.</title>
        <authorList>
            <person name="Cohen S.P."/>
            <person name="Baruah I.K."/>
            <person name="Amoako-Attah I."/>
            <person name="Bukari Y."/>
            <person name="Meinhardt L.W."/>
            <person name="Bailey B.A."/>
        </authorList>
    </citation>
    <scope>NUCLEOTIDE SEQUENCE [LARGE SCALE GENOMIC DNA]</scope>
    <source>
        <strain evidence="2 3">GH-76</strain>
    </source>
</reference>
<feature type="region of interest" description="Disordered" evidence="1">
    <location>
        <begin position="177"/>
        <end position="298"/>
    </location>
</feature>
<evidence type="ECO:0000313" key="2">
    <source>
        <dbReference type="EMBL" id="KAL0569015.1"/>
    </source>
</evidence>
<dbReference type="Proteomes" id="UP001465976">
    <property type="component" value="Unassembled WGS sequence"/>
</dbReference>
<feature type="region of interest" description="Disordered" evidence="1">
    <location>
        <begin position="1"/>
        <end position="20"/>
    </location>
</feature>
<protein>
    <submittedName>
        <fullName evidence="2">Uncharacterized protein</fullName>
    </submittedName>
</protein>
<feature type="region of interest" description="Disordered" evidence="1">
    <location>
        <begin position="381"/>
        <end position="436"/>
    </location>
</feature>
<dbReference type="InterPro" id="IPR053729">
    <property type="entry name" value="MAD2L1BP_domain_sf"/>
</dbReference>
<keyword evidence="3" id="KW-1185">Reference proteome</keyword>
<feature type="compositionally biased region" description="Basic and acidic residues" evidence="1">
    <location>
        <begin position="391"/>
        <end position="400"/>
    </location>
</feature>
<dbReference type="EMBL" id="JBAHYK010001209">
    <property type="protein sequence ID" value="KAL0569015.1"/>
    <property type="molecule type" value="Genomic_DNA"/>
</dbReference>
<feature type="compositionally biased region" description="Polar residues" evidence="1">
    <location>
        <begin position="405"/>
        <end position="424"/>
    </location>
</feature>